<evidence type="ECO:0000259" key="9">
    <source>
        <dbReference type="Pfam" id="PF01551"/>
    </source>
</evidence>
<evidence type="ECO:0000256" key="7">
    <source>
        <dbReference type="SAM" id="MobiDB-lite"/>
    </source>
</evidence>
<proteinExistence type="predicted"/>
<feature type="domain" description="M23ase beta-sheet core" evidence="9">
    <location>
        <begin position="502"/>
        <end position="599"/>
    </location>
</feature>
<dbReference type="PATRIC" id="fig|401562.3.peg.1492"/>
<dbReference type="CDD" id="cd12797">
    <property type="entry name" value="M23_peptidase"/>
    <property type="match status" value="1"/>
</dbReference>
<keyword evidence="8" id="KW-1133">Transmembrane helix</keyword>
<keyword evidence="4" id="KW-0378">Hydrolase</keyword>
<dbReference type="PANTHER" id="PTHR21666">
    <property type="entry name" value="PEPTIDASE-RELATED"/>
    <property type="match status" value="1"/>
</dbReference>
<feature type="region of interest" description="Disordered" evidence="7">
    <location>
        <begin position="1"/>
        <end position="25"/>
    </location>
</feature>
<keyword evidence="8" id="KW-0812">Transmembrane</keyword>
<feature type="transmembrane region" description="Helical" evidence="8">
    <location>
        <begin position="32"/>
        <end position="56"/>
    </location>
</feature>
<dbReference type="GO" id="GO:0004222">
    <property type="term" value="F:metalloendopeptidase activity"/>
    <property type="evidence" value="ECO:0007669"/>
    <property type="project" value="TreeGrafter"/>
</dbReference>
<sequence>MHHERYAKPDFGNEPPLVADRRRKPDRRQVSARWLAGTLLTGITSTALMGIALSAAHDGHHILVRPAVVSVAAAAVSDLSEKGERVFATPIPIDRNRSTIEVPTLIRDGKREVLRTMPFAYASMLLGARHPTTGSYPAFDAMKVLADDDEPDTAPPPETGQIYEAKVEADVDVSMQAFDFAAPADKFADIGTKEAELLVRAAAPKRNAAPVQVAAIQPFDASRFGGGMSDADEYVPGSAFRVIRENVSVSASEGAGERSARYFEEIVPFREERSIKDALDDSGHEEASEAATSLGQLLGRHALDAGEVLRLGLEPDGDGSRIVRLSAYRGTKHLATVGLDDHGAFRQAPEPALSRSVAEAFDENATEAPLRQNMPTVYDGIYQAGLAYGLDNRLCQKLIRILAADVDYQARLERDDRLTILYSLEEGKQTATADSQILYVEAKFGGDTKRFYRFFTPDDGQADYYDEDGRSSKQFLLRNPVPNGRFTSPFGSRRHPILGYSRMHWGVDWAAPRGTPILASGSGTVVRAGWSTGNGQQTVIKHANGYETSYSHQSQIAKGVVAGARVRQGQIIGYVGSTGLSTGNHLHYEVSVNGTRVDPMRIRLPNGRQLSGEQLEAFTKERQRIENILKDSAAEMHVAGR</sequence>
<dbReference type="Proteomes" id="UP000078272">
    <property type="component" value="Unassembled WGS sequence"/>
</dbReference>
<dbReference type="InterPro" id="IPR016047">
    <property type="entry name" value="M23ase_b-sheet_dom"/>
</dbReference>
<organism evidence="10 11">
    <name type="scientific">Aureimonas ureilytica</name>
    <dbReference type="NCBI Taxonomy" id="401562"/>
    <lineage>
        <taxon>Bacteria</taxon>
        <taxon>Pseudomonadati</taxon>
        <taxon>Pseudomonadota</taxon>
        <taxon>Alphaproteobacteria</taxon>
        <taxon>Hyphomicrobiales</taxon>
        <taxon>Aurantimonadaceae</taxon>
        <taxon>Aureimonas</taxon>
    </lineage>
</organism>
<dbReference type="STRING" id="401562.NS365_16845"/>
<dbReference type="AlphaFoldDB" id="A0A175RAW6"/>
<evidence type="ECO:0000313" key="10">
    <source>
        <dbReference type="EMBL" id="KTQ95754.1"/>
    </source>
</evidence>
<keyword evidence="6" id="KW-0482">Metalloprotease</keyword>
<dbReference type="SUPFAM" id="SSF51261">
    <property type="entry name" value="Duplicated hybrid motif"/>
    <property type="match status" value="1"/>
</dbReference>
<comment type="caution">
    <text evidence="10">The sequence shown here is derived from an EMBL/GenBank/DDBJ whole genome shotgun (WGS) entry which is preliminary data.</text>
</comment>
<name>A0A175RAW6_9HYPH</name>
<evidence type="ECO:0000256" key="4">
    <source>
        <dbReference type="ARBA" id="ARBA00022801"/>
    </source>
</evidence>
<dbReference type="EMBL" id="LDPZ01000020">
    <property type="protein sequence ID" value="KTQ95754.1"/>
    <property type="molecule type" value="Genomic_DNA"/>
</dbReference>
<dbReference type="InterPro" id="IPR050570">
    <property type="entry name" value="Cell_wall_metabolism_enzyme"/>
</dbReference>
<evidence type="ECO:0000256" key="5">
    <source>
        <dbReference type="ARBA" id="ARBA00022833"/>
    </source>
</evidence>
<dbReference type="InterPro" id="IPR011055">
    <property type="entry name" value="Dup_hybrid_motif"/>
</dbReference>
<dbReference type="GO" id="GO:0046872">
    <property type="term" value="F:metal ion binding"/>
    <property type="evidence" value="ECO:0007669"/>
    <property type="project" value="UniProtKB-KW"/>
</dbReference>
<evidence type="ECO:0000256" key="8">
    <source>
        <dbReference type="SAM" id="Phobius"/>
    </source>
</evidence>
<dbReference type="OrthoDB" id="9805070at2"/>
<dbReference type="PANTHER" id="PTHR21666:SF288">
    <property type="entry name" value="CELL DIVISION PROTEIN YTFB"/>
    <property type="match status" value="1"/>
</dbReference>
<dbReference type="RefSeq" id="WP_058634887.1">
    <property type="nucleotide sequence ID" value="NZ_LDPZ01000020.1"/>
</dbReference>
<evidence type="ECO:0000256" key="2">
    <source>
        <dbReference type="ARBA" id="ARBA00022670"/>
    </source>
</evidence>
<keyword evidence="2" id="KW-0645">Protease</keyword>
<keyword evidence="5" id="KW-0862">Zinc</keyword>
<evidence type="ECO:0000256" key="3">
    <source>
        <dbReference type="ARBA" id="ARBA00022723"/>
    </source>
</evidence>
<protein>
    <submittedName>
        <fullName evidence="10">Peptidase M23</fullName>
    </submittedName>
</protein>
<dbReference type="Pfam" id="PF01551">
    <property type="entry name" value="Peptidase_M23"/>
    <property type="match status" value="1"/>
</dbReference>
<accession>A0A175RAW6</accession>
<keyword evidence="8" id="KW-0472">Membrane</keyword>
<comment type="cofactor">
    <cofactor evidence="1">
        <name>Zn(2+)</name>
        <dbReference type="ChEBI" id="CHEBI:29105"/>
    </cofactor>
</comment>
<gene>
    <name evidence="10" type="ORF">NS226_10090</name>
</gene>
<evidence type="ECO:0000313" key="11">
    <source>
        <dbReference type="Proteomes" id="UP000078272"/>
    </source>
</evidence>
<evidence type="ECO:0000256" key="6">
    <source>
        <dbReference type="ARBA" id="ARBA00023049"/>
    </source>
</evidence>
<dbReference type="Gene3D" id="3.10.450.350">
    <property type="match status" value="1"/>
</dbReference>
<evidence type="ECO:0000256" key="1">
    <source>
        <dbReference type="ARBA" id="ARBA00001947"/>
    </source>
</evidence>
<dbReference type="Gene3D" id="2.70.70.10">
    <property type="entry name" value="Glucose Permease (Domain IIA)"/>
    <property type="match status" value="1"/>
</dbReference>
<dbReference type="GO" id="GO:0006508">
    <property type="term" value="P:proteolysis"/>
    <property type="evidence" value="ECO:0007669"/>
    <property type="project" value="UniProtKB-KW"/>
</dbReference>
<reference evidence="10 11" key="1">
    <citation type="journal article" date="2016" name="Front. Microbiol.">
        <title>Genomic Resource of Rice Seed Associated Bacteria.</title>
        <authorList>
            <person name="Midha S."/>
            <person name="Bansal K."/>
            <person name="Sharma S."/>
            <person name="Kumar N."/>
            <person name="Patil P.P."/>
            <person name="Chaudhry V."/>
            <person name="Patil P.B."/>
        </authorList>
    </citation>
    <scope>NUCLEOTIDE SEQUENCE [LARGE SCALE GENOMIC DNA]</scope>
    <source>
        <strain evidence="10 11">NS226</strain>
    </source>
</reference>
<keyword evidence="3" id="KW-0479">Metal-binding</keyword>